<name>A0A7W7PWA1_9ACTN</name>
<feature type="domain" description="Nucleoside phosphorylase" evidence="4">
    <location>
        <begin position="76"/>
        <end position="228"/>
    </location>
</feature>
<feature type="compositionally biased region" description="Basic and acidic residues" evidence="3">
    <location>
        <begin position="262"/>
        <end position="277"/>
    </location>
</feature>
<feature type="compositionally biased region" description="Basic residues" evidence="3">
    <location>
        <begin position="278"/>
        <end position="294"/>
    </location>
</feature>
<keyword evidence="6" id="KW-1185">Reference proteome</keyword>
<evidence type="ECO:0000256" key="2">
    <source>
        <dbReference type="ARBA" id="ARBA00022679"/>
    </source>
</evidence>
<dbReference type="Proteomes" id="UP000579523">
    <property type="component" value="Unassembled WGS sequence"/>
</dbReference>
<evidence type="ECO:0000313" key="5">
    <source>
        <dbReference type="EMBL" id="MBB4902396.1"/>
    </source>
</evidence>
<dbReference type="GO" id="GO:0005829">
    <property type="term" value="C:cytosol"/>
    <property type="evidence" value="ECO:0007669"/>
    <property type="project" value="TreeGrafter"/>
</dbReference>
<reference evidence="5 6" key="1">
    <citation type="submission" date="2020-08" db="EMBL/GenBank/DDBJ databases">
        <title>Genomic Encyclopedia of Type Strains, Phase III (KMG-III): the genomes of soil and plant-associated and newly described type strains.</title>
        <authorList>
            <person name="Whitman W."/>
        </authorList>
    </citation>
    <scope>NUCLEOTIDE SEQUENCE [LARGE SCALE GENOMIC DNA]</scope>
    <source>
        <strain evidence="5 6">CECT 3273</strain>
    </source>
</reference>
<dbReference type="GO" id="GO:0017061">
    <property type="term" value="F:S-methyl-5-thioadenosine phosphorylase activity"/>
    <property type="evidence" value="ECO:0007669"/>
    <property type="project" value="InterPro"/>
</dbReference>
<dbReference type="Pfam" id="PF01048">
    <property type="entry name" value="PNP_UDP_1"/>
    <property type="match status" value="1"/>
</dbReference>
<dbReference type="GO" id="GO:0009116">
    <property type="term" value="P:nucleoside metabolic process"/>
    <property type="evidence" value="ECO:0007669"/>
    <property type="project" value="InterPro"/>
</dbReference>
<dbReference type="PANTHER" id="PTHR42679:SF2">
    <property type="entry name" value="S-METHYL-5'-THIOADENOSINE PHOSPHORYLASE"/>
    <property type="match status" value="1"/>
</dbReference>
<feature type="region of interest" description="Disordered" evidence="3">
    <location>
        <begin position="23"/>
        <end position="50"/>
    </location>
</feature>
<evidence type="ECO:0000259" key="4">
    <source>
        <dbReference type="Pfam" id="PF01048"/>
    </source>
</evidence>
<dbReference type="PANTHER" id="PTHR42679">
    <property type="entry name" value="S-METHYL-5'-THIOADENOSINE PHOSPHORYLASE"/>
    <property type="match status" value="1"/>
</dbReference>
<accession>A0A7W7PWA1</accession>
<evidence type="ECO:0000313" key="6">
    <source>
        <dbReference type="Proteomes" id="UP000579523"/>
    </source>
</evidence>
<evidence type="ECO:0000256" key="3">
    <source>
        <dbReference type="SAM" id="MobiDB-lite"/>
    </source>
</evidence>
<dbReference type="EMBL" id="JACHJI010000016">
    <property type="protein sequence ID" value="MBB4902396.1"/>
    <property type="molecule type" value="Genomic_DNA"/>
</dbReference>
<dbReference type="SUPFAM" id="SSF53167">
    <property type="entry name" value="Purine and uridine phosphorylases"/>
    <property type="match status" value="1"/>
</dbReference>
<organism evidence="5 6">
    <name type="scientific">Streptomyces griseomycini</name>
    <dbReference type="NCBI Taxonomy" id="66895"/>
    <lineage>
        <taxon>Bacteria</taxon>
        <taxon>Bacillati</taxon>
        <taxon>Actinomycetota</taxon>
        <taxon>Actinomycetes</taxon>
        <taxon>Kitasatosporales</taxon>
        <taxon>Streptomycetaceae</taxon>
        <taxon>Streptomyces</taxon>
    </lineage>
</organism>
<comment type="caution">
    <text evidence="5">The sequence shown here is derived from an EMBL/GenBank/DDBJ whole genome shotgun (WGS) entry which is preliminary data.</text>
</comment>
<sequence length="301" mass="32540">MAAVGCRPLRLLLGLGDSSARLVHAQQPRRPRCAPERPLRPVRRGRQTGPGVLSLRHACHQRPRGRNGLLQRAPCAVGSPQRELGPGTIVVPDRLVDRTSGRIQTSCDEGAVHVPFADPSCEHGRAALLEAAAAAGIEVVDDGTMVVVEGPRSSPRRVAVVRAAGWSLVNMTGRPEAVLARELALGYPAVARVTGLDAGIDAAENVVQEVVLKVFAENTQRLRRVVLVVIGMFPMTTTPLPPAHSTAWTCPSNCPEPVHTGTRRDEPSQCRRAESRRVRGRAPGRLSGRRRRPRCPGPLWR</sequence>
<dbReference type="InterPro" id="IPR000845">
    <property type="entry name" value="Nucleoside_phosphorylase_d"/>
</dbReference>
<dbReference type="Gene3D" id="3.40.50.1580">
    <property type="entry name" value="Nucleoside phosphorylase domain"/>
    <property type="match status" value="1"/>
</dbReference>
<dbReference type="GO" id="GO:0019509">
    <property type="term" value="P:L-methionine salvage from methylthioadenosine"/>
    <property type="evidence" value="ECO:0007669"/>
    <property type="project" value="TreeGrafter"/>
</dbReference>
<keyword evidence="2" id="KW-0808">Transferase</keyword>
<gene>
    <name evidence="5" type="ORF">FHS37_006493</name>
</gene>
<feature type="region of interest" description="Disordered" evidence="3">
    <location>
        <begin position="257"/>
        <end position="301"/>
    </location>
</feature>
<dbReference type="AlphaFoldDB" id="A0A7W7PWA1"/>
<dbReference type="InterPro" id="IPR010044">
    <property type="entry name" value="MTAP"/>
</dbReference>
<proteinExistence type="predicted"/>
<keyword evidence="1" id="KW-0328">Glycosyltransferase</keyword>
<evidence type="ECO:0000256" key="1">
    <source>
        <dbReference type="ARBA" id="ARBA00022676"/>
    </source>
</evidence>
<dbReference type="InterPro" id="IPR035994">
    <property type="entry name" value="Nucleoside_phosphorylase_sf"/>
</dbReference>
<protein>
    <recommendedName>
        <fullName evidence="4">Nucleoside phosphorylase domain-containing protein</fullName>
    </recommendedName>
</protein>